<organism evidence="1 2">
    <name type="scientific">Spiribacter salinus</name>
    <dbReference type="NCBI Taxonomy" id="1335746"/>
    <lineage>
        <taxon>Bacteria</taxon>
        <taxon>Pseudomonadati</taxon>
        <taxon>Pseudomonadota</taxon>
        <taxon>Gammaproteobacteria</taxon>
        <taxon>Chromatiales</taxon>
        <taxon>Ectothiorhodospiraceae</taxon>
        <taxon>Spiribacter</taxon>
    </lineage>
</organism>
<evidence type="ECO:0000313" key="2">
    <source>
        <dbReference type="Proteomes" id="UP000315400"/>
    </source>
</evidence>
<name>A0A540VMY4_9GAMM</name>
<protein>
    <submittedName>
        <fullName evidence="1">Uncharacterized protein</fullName>
    </submittedName>
</protein>
<comment type="caution">
    <text evidence="1">The sequence shown here is derived from an EMBL/GenBank/DDBJ whole genome shotgun (WGS) entry which is preliminary data.</text>
</comment>
<proteinExistence type="predicted"/>
<evidence type="ECO:0000313" key="1">
    <source>
        <dbReference type="EMBL" id="TQE98125.1"/>
    </source>
</evidence>
<accession>A0A540VMY4</accession>
<gene>
    <name evidence="1" type="ORF">FKY71_15485</name>
</gene>
<dbReference type="Proteomes" id="UP000315400">
    <property type="component" value="Unassembled WGS sequence"/>
</dbReference>
<reference evidence="1 2" key="1">
    <citation type="submission" date="2019-06" db="EMBL/GenBank/DDBJ databases">
        <title>Metagenome assembled Genome of Spiribacter salinus SL48-SHIP from the microbial mat of Salt Lake 48 (Novosibirsk region, Russia).</title>
        <authorList>
            <person name="Shipova A."/>
            <person name="Rozanov A.S."/>
            <person name="Bryanskaya A.V."/>
            <person name="Peltek S.E."/>
        </authorList>
    </citation>
    <scope>NUCLEOTIDE SEQUENCE [LARGE SCALE GENOMIC DNA]</scope>
    <source>
        <strain evidence="1">SL48-SHIP-2</strain>
    </source>
</reference>
<dbReference type="AlphaFoldDB" id="A0A540VMY4"/>
<sequence>MRLGIEVVAMEIGFSKFVRDAFEFLEIRYGFRCAETSPSFVKYEAGGVFVNVVYDRTRSFEIRCMIGREDDRDGAKRVPFDLGEIMRANGVPLSEARSSFQVSAEHRLQPFIAELASSLEEHGTTLLRGDDAGFDRVAAQRRQECDDYAIKRDVARAKATADQAWTAKDYPKVVEALASVRTHLSAADEKRLELAERRL</sequence>
<dbReference type="EMBL" id="VIFK01000275">
    <property type="protein sequence ID" value="TQE98125.1"/>
    <property type="molecule type" value="Genomic_DNA"/>
</dbReference>